<dbReference type="RefSeq" id="YP_009834755.1">
    <property type="nucleotide sequence ID" value="NC_048674.1"/>
</dbReference>
<protein>
    <submittedName>
        <fullName evidence="1">Uncharacterized protein</fullName>
    </submittedName>
</protein>
<dbReference type="KEGG" id="vg:55604823"/>
<name>A0A291LGA0_9CAUD</name>
<evidence type="ECO:0000313" key="1">
    <source>
        <dbReference type="EMBL" id="ATI18103.1"/>
    </source>
</evidence>
<organism evidence="1 2">
    <name type="scientific">Aeromonas phage AS-sw</name>
    <dbReference type="NCBI Taxonomy" id="2026113"/>
    <lineage>
        <taxon>Viruses</taxon>
        <taxon>Duplodnaviria</taxon>
        <taxon>Heunggongvirae</taxon>
        <taxon>Uroviricota</taxon>
        <taxon>Caudoviricetes</taxon>
        <taxon>Pantevenvirales</taxon>
        <taxon>Straboviridae</taxon>
        <taxon>Emmerichvirinae</taxon>
        <taxon>Ceceduovirus</taxon>
        <taxon>Ceceduovirus assw</taxon>
    </lineage>
</organism>
<keyword evidence="2" id="KW-1185">Reference proteome</keyword>
<dbReference type="EMBL" id="MF498775">
    <property type="protein sequence ID" value="ATI18103.1"/>
    <property type="molecule type" value="Genomic_DNA"/>
</dbReference>
<sequence>MACYAGNNSRPLQKHSIWGMESIMKSFIVSFKIQNAFGDKVLTEYVWAYTPKCAVEKIQEKYVGVYHAKAKLAI</sequence>
<evidence type="ECO:0000313" key="2">
    <source>
        <dbReference type="Proteomes" id="UP000259270"/>
    </source>
</evidence>
<reference evidence="1 2" key="1">
    <citation type="submission" date="2017-07" db="EMBL/GenBank/DDBJ databases">
        <title>In vitro design and evaluation of phage cocktails against multidrug-resistant Aeromonas salmonicida.</title>
        <authorList>
            <person name="Chen L."/>
            <person name="Yuan S."/>
            <person name="Ma Y."/>
        </authorList>
    </citation>
    <scope>NUCLEOTIDE SEQUENCE [LARGE SCALE GENOMIC DNA]</scope>
</reference>
<proteinExistence type="predicted"/>
<accession>A0A291LGA0</accession>
<dbReference type="GeneID" id="55604823"/>
<dbReference type="Proteomes" id="UP000259270">
    <property type="component" value="Segment"/>
</dbReference>